<keyword evidence="2" id="KW-1185">Reference proteome</keyword>
<name>A0A6G1ISI4_9PLEO</name>
<gene>
    <name evidence="1" type="ORF">K458DRAFT_391998</name>
</gene>
<protein>
    <submittedName>
        <fullName evidence="1">Uncharacterized protein</fullName>
    </submittedName>
</protein>
<dbReference type="AlphaFoldDB" id="A0A6G1ISI4"/>
<organism evidence="1 2">
    <name type="scientific">Lentithecium fluviatile CBS 122367</name>
    <dbReference type="NCBI Taxonomy" id="1168545"/>
    <lineage>
        <taxon>Eukaryota</taxon>
        <taxon>Fungi</taxon>
        <taxon>Dikarya</taxon>
        <taxon>Ascomycota</taxon>
        <taxon>Pezizomycotina</taxon>
        <taxon>Dothideomycetes</taxon>
        <taxon>Pleosporomycetidae</taxon>
        <taxon>Pleosporales</taxon>
        <taxon>Massarineae</taxon>
        <taxon>Lentitheciaceae</taxon>
        <taxon>Lentithecium</taxon>
    </lineage>
</organism>
<sequence>MRPVPKLDELPDAQGGRGLISIGQTLTSGSASLNAFPDAIASASAPFDNLLTLSTAKASQEIDVQTNDFIAGVEAQVAVADKLKAQSTTPSPQSGRVRGSIPVPPPALKEAVVRIVYASNASVAPLARLAKSLWWVRVEEPENFTKVLEASISALWTKE</sequence>
<reference evidence="1" key="1">
    <citation type="journal article" date="2020" name="Stud. Mycol.">
        <title>101 Dothideomycetes genomes: a test case for predicting lifestyles and emergence of pathogens.</title>
        <authorList>
            <person name="Haridas S."/>
            <person name="Albert R."/>
            <person name="Binder M."/>
            <person name="Bloem J."/>
            <person name="Labutti K."/>
            <person name="Salamov A."/>
            <person name="Andreopoulos B."/>
            <person name="Baker S."/>
            <person name="Barry K."/>
            <person name="Bills G."/>
            <person name="Bluhm B."/>
            <person name="Cannon C."/>
            <person name="Castanera R."/>
            <person name="Culley D."/>
            <person name="Daum C."/>
            <person name="Ezra D."/>
            <person name="Gonzalez J."/>
            <person name="Henrissat B."/>
            <person name="Kuo A."/>
            <person name="Liang C."/>
            <person name="Lipzen A."/>
            <person name="Lutzoni F."/>
            <person name="Magnuson J."/>
            <person name="Mondo S."/>
            <person name="Nolan M."/>
            <person name="Ohm R."/>
            <person name="Pangilinan J."/>
            <person name="Park H.-J."/>
            <person name="Ramirez L."/>
            <person name="Alfaro M."/>
            <person name="Sun H."/>
            <person name="Tritt A."/>
            <person name="Yoshinaga Y."/>
            <person name="Zwiers L.-H."/>
            <person name="Turgeon B."/>
            <person name="Goodwin S."/>
            <person name="Spatafora J."/>
            <person name="Crous P."/>
            <person name="Grigoriev I."/>
        </authorList>
    </citation>
    <scope>NUCLEOTIDE SEQUENCE</scope>
    <source>
        <strain evidence="1">CBS 122367</strain>
    </source>
</reference>
<evidence type="ECO:0000313" key="2">
    <source>
        <dbReference type="Proteomes" id="UP000799291"/>
    </source>
</evidence>
<dbReference type="EMBL" id="MU005592">
    <property type="protein sequence ID" value="KAF2681204.1"/>
    <property type="molecule type" value="Genomic_DNA"/>
</dbReference>
<dbReference type="Proteomes" id="UP000799291">
    <property type="component" value="Unassembled WGS sequence"/>
</dbReference>
<evidence type="ECO:0000313" key="1">
    <source>
        <dbReference type="EMBL" id="KAF2681204.1"/>
    </source>
</evidence>
<proteinExistence type="predicted"/>
<accession>A0A6G1ISI4</accession>